<accession>A0AAP6EKW9</accession>
<organism evidence="1 2">
    <name type="scientific">Streptomyces acidiscabies</name>
    <dbReference type="NCBI Taxonomy" id="42234"/>
    <lineage>
        <taxon>Bacteria</taxon>
        <taxon>Bacillati</taxon>
        <taxon>Actinomycetota</taxon>
        <taxon>Actinomycetes</taxon>
        <taxon>Kitasatosporales</taxon>
        <taxon>Streptomycetaceae</taxon>
        <taxon>Streptomyces</taxon>
    </lineage>
</organism>
<dbReference type="EMBL" id="JARAWC010000059">
    <property type="protein sequence ID" value="MDX2966438.1"/>
    <property type="molecule type" value="Genomic_DNA"/>
</dbReference>
<reference evidence="1" key="1">
    <citation type="journal article" date="2023" name="Microb. Genom.">
        <title>Mesoterricola silvestris gen. nov., sp. nov., Mesoterricola sediminis sp. nov., Geothrix oryzae sp. nov., Geothrix edaphica sp. nov., Geothrix rubra sp. nov., and Geothrix limicola sp. nov., six novel members of Acidobacteriota isolated from soils.</title>
        <authorList>
            <person name="Weisberg A.J."/>
            <person name="Pearce E."/>
            <person name="Kramer C.G."/>
            <person name="Chang J.H."/>
            <person name="Clarke C.R."/>
        </authorList>
    </citation>
    <scope>NUCLEOTIDE SEQUENCE</scope>
    <source>
        <strain evidence="1">NRRL_B-16521</strain>
    </source>
</reference>
<dbReference type="RefSeq" id="WP_029184768.1">
    <property type="nucleotide sequence ID" value="NZ_JAGJBY010000003.1"/>
</dbReference>
<name>A0AAP6EKW9_9ACTN</name>
<evidence type="ECO:0000313" key="1">
    <source>
        <dbReference type="EMBL" id="MDX2966438.1"/>
    </source>
</evidence>
<protein>
    <submittedName>
        <fullName evidence="1">Uncharacterized protein</fullName>
    </submittedName>
</protein>
<dbReference type="Proteomes" id="UP001282288">
    <property type="component" value="Unassembled WGS sequence"/>
</dbReference>
<proteinExistence type="predicted"/>
<evidence type="ECO:0000313" key="2">
    <source>
        <dbReference type="Proteomes" id="UP001282288"/>
    </source>
</evidence>
<comment type="caution">
    <text evidence="1">The sequence shown here is derived from an EMBL/GenBank/DDBJ whole genome shotgun (WGS) entry which is preliminary data.</text>
</comment>
<dbReference type="GeneID" id="69813953"/>
<sequence length="63" mass="6932">MAGRLRKFSPGERDLGVLASETRYNTRTSSGTITGCAAFYQLIAGFPNRRKDSTMFVMTARAP</sequence>
<dbReference type="AlphaFoldDB" id="A0AAP6EKW9"/>
<gene>
    <name evidence="1" type="ORF">PV399_43035</name>
</gene>